<evidence type="ECO:0000256" key="1">
    <source>
        <dbReference type="SAM" id="Phobius"/>
    </source>
</evidence>
<dbReference type="OrthoDB" id="1355263at2"/>
<dbReference type="AlphaFoldDB" id="A0A3P1B4W0"/>
<dbReference type="EMBL" id="RQTJ01000005">
    <property type="protein sequence ID" value="RRA96058.1"/>
    <property type="molecule type" value="Genomic_DNA"/>
</dbReference>
<feature type="transmembrane region" description="Helical" evidence="1">
    <location>
        <begin position="28"/>
        <end position="48"/>
    </location>
</feature>
<evidence type="ECO:0000313" key="3">
    <source>
        <dbReference type="Proteomes" id="UP000268372"/>
    </source>
</evidence>
<keyword evidence="1" id="KW-1133">Transmembrane helix</keyword>
<protein>
    <submittedName>
        <fullName evidence="2">Uncharacterized protein</fullName>
    </submittedName>
</protein>
<feature type="transmembrane region" description="Helical" evidence="1">
    <location>
        <begin position="54"/>
        <end position="73"/>
    </location>
</feature>
<accession>A0A3P1B4W0</accession>
<dbReference type="RefSeq" id="WP_124898619.1">
    <property type="nucleotide sequence ID" value="NZ_RQTJ01000005.1"/>
</dbReference>
<name>A0A3P1B4W0_9FLAO</name>
<sequence length="192" mass="22736">MRAYSEEGLSIVEVLPKPRNKFYAFMEWKYLLIIFLISSLFYFFEKYIPNEDNFYSGIFVGFPLLFYLTYVSLGNTFRKENIRYKIIGKIFFKNDFIEINNLKNSLSEIDQIKIDNYDFKGSLITSIGGANPSRSLGISNFLTICFKDGRIEKIQFLQENQYHLTFFHQELMHNHHRNLIDSTTIKRILNSS</sequence>
<keyword evidence="1" id="KW-0472">Membrane</keyword>
<dbReference type="Proteomes" id="UP000268372">
    <property type="component" value="Unassembled WGS sequence"/>
</dbReference>
<reference evidence="2 3" key="1">
    <citation type="submission" date="2018-11" db="EMBL/GenBank/DDBJ databases">
        <title>Flavobacterium sp. nov., YIM 102796 draft genome.</title>
        <authorList>
            <person name="Li G."/>
            <person name="Jiang Y."/>
        </authorList>
    </citation>
    <scope>NUCLEOTIDE SEQUENCE [LARGE SCALE GENOMIC DNA]</scope>
    <source>
        <strain evidence="2 3">YIM 102796</strain>
    </source>
</reference>
<evidence type="ECO:0000313" key="2">
    <source>
        <dbReference type="EMBL" id="RRA96058.1"/>
    </source>
</evidence>
<comment type="caution">
    <text evidence="2">The sequence shown here is derived from an EMBL/GenBank/DDBJ whole genome shotgun (WGS) entry which is preliminary data.</text>
</comment>
<keyword evidence="3" id="KW-1185">Reference proteome</keyword>
<gene>
    <name evidence="2" type="ORF">EG242_04005</name>
</gene>
<organism evidence="2 3">
    <name type="scientific">Paenimyroides viscosum</name>
    <dbReference type="NCBI Taxonomy" id="2488729"/>
    <lineage>
        <taxon>Bacteria</taxon>
        <taxon>Pseudomonadati</taxon>
        <taxon>Bacteroidota</taxon>
        <taxon>Flavobacteriia</taxon>
        <taxon>Flavobacteriales</taxon>
        <taxon>Flavobacteriaceae</taxon>
        <taxon>Paenimyroides</taxon>
    </lineage>
</organism>
<proteinExistence type="predicted"/>
<keyword evidence="1" id="KW-0812">Transmembrane</keyword>